<dbReference type="NCBIfam" id="TIGR01916">
    <property type="entry name" value="F420_cofE"/>
    <property type="match status" value="1"/>
</dbReference>
<evidence type="ECO:0000256" key="5">
    <source>
        <dbReference type="ARBA" id="ARBA00022958"/>
    </source>
</evidence>
<keyword evidence="6" id="KW-0342">GTP-binding</keyword>
<comment type="caution">
    <text evidence="9">The sequence shown here is derived from an EMBL/GenBank/DDBJ whole genome shotgun (WGS) entry which is preliminary data.</text>
</comment>
<reference evidence="9" key="1">
    <citation type="journal article" date="2020" name="mSystems">
        <title>Genome- and Community-Level Interaction Insights into Carbon Utilization and Element Cycling Functions of Hydrothermarchaeota in Hydrothermal Sediment.</title>
        <authorList>
            <person name="Zhou Z."/>
            <person name="Liu Y."/>
            <person name="Xu W."/>
            <person name="Pan J."/>
            <person name="Luo Z.H."/>
            <person name="Li M."/>
        </authorList>
    </citation>
    <scope>NUCLEOTIDE SEQUENCE [LARGE SCALE GENOMIC DNA]</scope>
    <source>
        <strain evidence="9">SpSt-1056</strain>
    </source>
</reference>
<protein>
    <submittedName>
        <fullName evidence="9">Coenzyme F420-0:L-glutamate ligase</fullName>
        <ecNumber evidence="9">6.3.2.31</ecNumber>
    </submittedName>
</protein>
<evidence type="ECO:0000256" key="3">
    <source>
        <dbReference type="ARBA" id="ARBA00022741"/>
    </source>
</evidence>
<dbReference type="Gene3D" id="3.90.1660.10">
    <property type="entry name" value="CofE-like domain"/>
    <property type="match status" value="1"/>
</dbReference>
<dbReference type="EMBL" id="DRWN01000021">
    <property type="protein sequence ID" value="HHK67997.1"/>
    <property type="molecule type" value="Genomic_DNA"/>
</dbReference>
<dbReference type="AlphaFoldDB" id="A0A7C5L6T6"/>
<feature type="domain" description="Coenzyme F420:L-glutamate ligase-like" evidence="8">
    <location>
        <begin position="9"/>
        <end position="225"/>
    </location>
</feature>
<dbReference type="Gene3D" id="3.30.1330.100">
    <property type="entry name" value="CofE-like"/>
    <property type="match status" value="1"/>
</dbReference>
<evidence type="ECO:0000256" key="1">
    <source>
        <dbReference type="ARBA" id="ARBA00022598"/>
    </source>
</evidence>
<accession>A0A7C5L6T6</accession>
<evidence type="ECO:0000256" key="7">
    <source>
        <dbReference type="ARBA" id="ARBA00023211"/>
    </source>
</evidence>
<dbReference type="GO" id="GO:0046872">
    <property type="term" value="F:metal ion binding"/>
    <property type="evidence" value="ECO:0007669"/>
    <property type="project" value="UniProtKB-KW"/>
</dbReference>
<keyword evidence="2" id="KW-0479">Metal-binding</keyword>
<dbReference type="InterPro" id="IPR002847">
    <property type="entry name" value="F420-0_gamma-glut_ligase-dom"/>
</dbReference>
<dbReference type="GO" id="GO:0005525">
    <property type="term" value="F:GTP binding"/>
    <property type="evidence" value="ECO:0007669"/>
    <property type="project" value="UniProtKB-KW"/>
</dbReference>
<name>A0A7C5L6T6_CALS0</name>
<keyword evidence="7" id="KW-0464">Manganese</keyword>
<dbReference type="InterPro" id="IPR008225">
    <property type="entry name" value="F420-0_g-glutamyl_ligase"/>
</dbReference>
<dbReference type="PANTHER" id="PTHR47917:SF1">
    <property type="entry name" value="COENZYME F420:L-GLUTAMATE LIGASE"/>
    <property type="match status" value="1"/>
</dbReference>
<gene>
    <name evidence="9" type="primary">cofE</name>
    <name evidence="9" type="ORF">ENM11_02430</name>
</gene>
<keyword evidence="5" id="KW-0630">Potassium</keyword>
<evidence type="ECO:0000259" key="8">
    <source>
        <dbReference type="Pfam" id="PF01996"/>
    </source>
</evidence>
<dbReference type="EC" id="6.3.2.31" evidence="9"/>
<dbReference type="GO" id="GO:0052618">
    <property type="term" value="F:coenzyme F420-0:L-glutamate ligase activity"/>
    <property type="evidence" value="ECO:0007669"/>
    <property type="project" value="UniProtKB-EC"/>
</dbReference>
<organism evidence="9">
    <name type="scientific">Caldiarchaeum subterraneum</name>
    <dbReference type="NCBI Taxonomy" id="311458"/>
    <lineage>
        <taxon>Archaea</taxon>
        <taxon>Nitrososphaerota</taxon>
        <taxon>Candidatus Caldarchaeales</taxon>
        <taxon>Candidatus Caldarchaeaceae</taxon>
        <taxon>Candidatus Caldarchaeum</taxon>
    </lineage>
</organism>
<dbReference type="SUPFAM" id="SSF144010">
    <property type="entry name" value="CofE-like"/>
    <property type="match status" value="1"/>
</dbReference>
<proteinExistence type="predicted"/>
<sequence length="248" mass="26485">MEIIPVKGIPVVEEGLSVGEAVVKALESSGERLFDGDVVVVAHSVVSRAEGCRVRLSDVKPSPFAAQLAEMTGKDPRHVEVILQNSRKIVRIGDGVIICETPHGFVCANAGVDASNSGGVEYVITLPKDPDASAAKIRKDIRRLTGVDVAVIIMDTFGRPFRKGAVNVAIGCSGINPLWDRRGEKDLFGRRLLSKIICVADMVAAAAGLVIGEADEGTPAAVVRGYRFDRTNLPAKTIVRDEADDLFR</sequence>
<dbReference type="PANTHER" id="PTHR47917">
    <property type="match status" value="1"/>
</dbReference>
<keyword evidence="3" id="KW-0547">Nucleotide-binding</keyword>
<dbReference type="Pfam" id="PF01996">
    <property type="entry name" value="F420_ligase"/>
    <property type="match status" value="1"/>
</dbReference>
<keyword evidence="4" id="KW-0460">Magnesium</keyword>
<evidence type="ECO:0000256" key="6">
    <source>
        <dbReference type="ARBA" id="ARBA00023134"/>
    </source>
</evidence>
<keyword evidence="1 9" id="KW-0436">Ligase</keyword>
<evidence type="ECO:0000256" key="2">
    <source>
        <dbReference type="ARBA" id="ARBA00022723"/>
    </source>
</evidence>
<evidence type="ECO:0000256" key="4">
    <source>
        <dbReference type="ARBA" id="ARBA00022842"/>
    </source>
</evidence>
<evidence type="ECO:0000313" key="9">
    <source>
        <dbReference type="EMBL" id="HHK67997.1"/>
    </source>
</evidence>